<evidence type="ECO:0000313" key="5">
    <source>
        <dbReference type="Proteomes" id="UP000295797"/>
    </source>
</evidence>
<dbReference type="EMBL" id="CP038438">
    <property type="protein sequence ID" value="QBX42423.1"/>
    <property type="molecule type" value="Genomic_DNA"/>
</dbReference>
<dbReference type="CDD" id="cd06257">
    <property type="entry name" value="DnaJ"/>
    <property type="match status" value="1"/>
</dbReference>
<evidence type="ECO:0000259" key="3">
    <source>
        <dbReference type="PROSITE" id="PS50076"/>
    </source>
</evidence>
<keyword evidence="2" id="KW-1133">Transmembrane helix</keyword>
<feature type="domain" description="J" evidence="3">
    <location>
        <begin position="2"/>
        <end position="61"/>
    </location>
</feature>
<feature type="coiled-coil region" evidence="1">
    <location>
        <begin position="38"/>
        <end position="73"/>
    </location>
</feature>
<dbReference type="Proteomes" id="UP000295797">
    <property type="component" value="Chromosome"/>
</dbReference>
<accession>A0AAP8Z384</accession>
<name>A0AAP8Z384_PSEFL</name>
<dbReference type="RefSeq" id="WP_135296211.1">
    <property type="nucleotide sequence ID" value="NZ_CP038438.1"/>
</dbReference>
<reference evidence="4 5" key="1">
    <citation type="submission" date="2019-03" db="EMBL/GenBank/DDBJ databases">
        <title>Complete genome sequence of the plant growth promoting strain Pseudomonas fluorescens LBUM677.</title>
        <authorList>
            <person name="Novinscak A."/>
            <person name="Joly D."/>
            <person name="Filion M."/>
        </authorList>
    </citation>
    <scope>NUCLEOTIDE SEQUENCE [LARGE SCALE GENOMIC DNA]</scope>
    <source>
        <strain evidence="4 5">LBUM677</strain>
    </source>
</reference>
<keyword evidence="2" id="KW-0812">Transmembrane</keyword>
<dbReference type="InterPro" id="IPR008523">
    <property type="entry name" value="DUF805"/>
</dbReference>
<dbReference type="GO" id="GO:0016020">
    <property type="term" value="C:membrane"/>
    <property type="evidence" value="ECO:0007669"/>
    <property type="project" value="InterPro"/>
</dbReference>
<keyword evidence="2" id="KW-0472">Membrane</keyword>
<sequence length="898" mass="100478">MSCWIRLGIEPTTDENLIRNAYRARLPAHHPETDPEGFQALRMAYENAMRLAREEEEDESEEQSEEAEQEIVAIPQVFVNFCELLDDPARRFNFAAWQAFVQALDELSLDELDELSWGLYHRMAGAGPLSYRCANLLARRMAWDQQLLDLEFDDAHRVEAFLQRIETPDPFNTDLMSSWSESAQTESLWYARSLDFIFSQRPLHEFADFASQHTCLPLPDDAVFIKRLLVQFTQAGIGASTFLQCCVEQQLAAPDDVDWLYLLACQNSLLGRDDHALPCWIRLWSEHRHPMAESRLLELCAKRQPTFLPLLIQAFDRLQDCADWSEDLGDECQVYGSPSQRPETLNRWLDVGQLQLDSLAQSFVDWRMTGDELPLLAQLLGENADSRLLQLYRQAWALHRGDSALLQQILDAPLPVDALESLVMGGFKYQAGQHLRWLSSAPIAQAMDAFCEADAISRSLPEVLTKGETHKVCRLWLRRLRPYSAAALERMAEAFSLSAVKDDCDLSELDLLLQLSLRGIELPPVGLGQATWEWNAQTLFLLALLEQPGRWLQLIDAQCLERLAFNPAHPLARLQPLLQRLRREQGSCDGLLGWLQGDDPVHGLLVQQLFSVQQALDSARLPANTLLYTCVESDREACGDDLLGLLMFWGVLYHDPSLGAEQHRALLQSIAAVSCEDDWFEGFRDGLIKGEPVWPPRKVLTDFGVDKLLAYEALDALKSLIRYGAAGVPKTRVLRQLQQGKDDVQNSIGLRLALCALLSWSERLLLANSDIQPVPAGAIWRLGSRLGRKAFIAQVLGVVVITPVAGLISGTTASGILILLLGVLLLLGAILRRLHDMGRGIPTLLIFMALSPVLPFLPLVLFGFPGDKLPNRYGVPPDSGGSDMLSGGLQAALRRLNG</sequence>
<organism evidence="4 5">
    <name type="scientific">Pseudomonas fluorescens</name>
    <dbReference type="NCBI Taxonomy" id="294"/>
    <lineage>
        <taxon>Bacteria</taxon>
        <taxon>Pseudomonadati</taxon>
        <taxon>Pseudomonadota</taxon>
        <taxon>Gammaproteobacteria</taxon>
        <taxon>Pseudomonadales</taxon>
        <taxon>Pseudomonadaceae</taxon>
        <taxon>Pseudomonas</taxon>
    </lineage>
</organism>
<dbReference type="Pfam" id="PF05656">
    <property type="entry name" value="DUF805"/>
    <property type="match status" value="1"/>
</dbReference>
<feature type="transmembrane region" description="Helical" evidence="2">
    <location>
        <begin position="814"/>
        <end position="831"/>
    </location>
</feature>
<protein>
    <submittedName>
        <fullName evidence="4">DUF805 domain-containing protein</fullName>
    </submittedName>
</protein>
<dbReference type="PROSITE" id="PS50076">
    <property type="entry name" value="DNAJ_2"/>
    <property type="match status" value="1"/>
</dbReference>
<keyword evidence="1" id="KW-0175">Coiled coil</keyword>
<feature type="transmembrane region" description="Helical" evidence="2">
    <location>
        <begin position="843"/>
        <end position="864"/>
    </location>
</feature>
<gene>
    <name evidence="4" type="ORF">E4T63_18275</name>
</gene>
<feature type="transmembrane region" description="Helical" evidence="2">
    <location>
        <begin position="790"/>
        <end position="808"/>
    </location>
</feature>
<evidence type="ECO:0000256" key="1">
    <source>
        <dbReference type="SAM" id="Coils"/>
    </source>
</evidence>
<dbReference type="InterPro" id="IPR001623">
    <property type="entry name" value="DnaJ_domain"/>
</dbReference>
<evidence type="ECO:0000313" key="4">
    <source>
        <dbReference type="EMBL" id="QBX42423.1"/>
    </source>
</evidence>
<proteinExistence type="predicted"/>
<evidence type="ECO:0000256" key="2">
    <source>
        <dbReference type="SAM" id="Phobius"/>
    </source>
</evidence>
<dbReference type="AlphaFoldDB" id="A0AAP8Z384"/>